<evidence type="ECO:0000313" key="2">
    <source>
        <dbReference type="EMBL" id="SAI34126.1"/>
    </source>
</evidence>
<organism evidence="2 3">
    <name type="scientific">Bordetella ansorpii</name>
    <dbReference type="NCBI Taxonomy" id="288768"/>
    <lineage>
        <taxon>Bacteria</taxon>
        <taxon>Pseudomonadati</taxon>
        <taxon>Pseudomonadota</taxon>
        <taxon>Betaproteobacteria</taxon>
        <taxon>Burkholderiales</taxon>
        <taxon>Alcaligenaceae</taxon>
        <taxon>Bordetella</taxon>
    </lineage>
</organism>
<dbReference type="Proteomes" id="UP000077037">
    <property type="component" value="Unassembled WGS sequence"/>
</dbReference>
<dbReference type="InterPro" id="IPR021927">
    <property type="entry name" value="DUF3540"/>
</dbReference>
<feature type="region of interest" description="Disordered" evidence="1">
    <location>
        <begin position="1"/>
        <end position="27"/>
    </location>
</feature>
<sequence length="247" mass="26699">MGETMIQRRQHDGERANADPQPDQPDTLHPLLQRNANAYSGDTPIHSAFLVDASRDEGWFTVSDEARGRRYQVKRAASCLLMPNAGDKVLVSGDAAGGLYIIAVLEQRDQGRSALHVDGELTLSADVLSLMGASRVSVAAETFALRARSGAVNTADWTLKTHSYTLASVDLSVASITAKYTGDHRESYYQSVRETTGQSTRYVTGTDTVKAVNLDYAADFITRLSGNTTFINGETLVKADGKQILVG</sequence>
<evidence type="ECO:0000313" key="3">
    <source>
        <dbReference type="Proteomes" id="UP000077037"/>
    </source>
</evidence>
<reference evidence="2 3" key="1">
    <citation type="submission" date="2016-03" db="EMBL/GenBank/DDBJ databases">
        <authorList>
            <consortium name="Pathogen Informatics"/>
        </authorList>
    </citation>
    <scope>NUCLEOTIDE SEQUENCE [LARGE SCALE GENOMIC DNA]</scope>
    <source>
        <strain evidence="2 3">NCTC13364</strain>
    </source>
</reference>
<dbReference type="AlphaFoldDB" id="A0A157PL80"/>
<name>A0A157PL80_9BORD</name>
<dbReference type="Pfam" id="PF12059">
    <property type="entry name" value="DUF3540"/>
    <property type="match status" value="1"/>
</dbReference>
<gene>
    <name evidence="2" type="ORF">SAMEA1982600_02774</name>
</gene>
<dbReference type="OrthoDB" id="6119047at2"/>
<dbReference type="EMBL" id="FKBS01000014">
    <property type="protein sequence ID" value="SAI34126.1"/>
    <property type="molecule type" value="Genomic_DNA"/>
</dbReference>
<protein>
    <submittedName>
        <fullName evidence="2">Protein of uncharacterized function (DUF3540)</fullName>
    </submittedName>
</protein>
<accession>A0A157PL80</accession>
<proteinExistence type="predicted"/>
<evidence type="ECO:0000256" key="1">
    <source>
        <dbReference type="SAM" id="MobiDB-lite"/>
    </source>
</evidence>